<dbReference type="EMBL" id="JBHFNR010000156">
    <property type="protein sequence ID" value="MFB2895416.1"/>
    <property type="molecule type" value="Genomic_DNA"/>
</dbReference>
<protein>
    <submittedName>
        <fullName evidence="3">DUF3598 family protein</fullName>
    </submittedName>
</protein>
<dbReference type="InterPro" id="IPR048378">
    <property type="entry name" value="BFA1-like_C"/>
</dbReference>
<dbReference type="Proteomes" id="UP001576784">
    <property type="component" value="Unassembled WGS sequence"/>
</dbReference>
<dbReference type="RefSeq" id="WP_413265053.1">
    <property type="nucleotide sequence ID" value="NZ_JBHFNR010000156.1"/>
</dbReference>
<evidence type="ECO:0000313" key="3">
    <source>
        <dbReference type="EMBL" id="MFB2895416.1"/>
    </source>
</evidence>
<dbReference type="Pfam" id="PF12204">
    <property type="entry name" value="DUF3598_N"/>
    <property type="match status" value="1"/>
</dbReference>
<dbReference type="InterPro" id="IPR012674">
    <property type="entry name" value="Calycin"/>
</dbReference>
<dbReference type="Pfam" id="PF21053">
    <property type="entry name" value="BFA1_C"/>
    <property type="match status" value="1"/>
</dbReference>
<dbReference type="Gene3D" id="2.40.128.20">
    <property type="match status" value="2"/>
</dbReference>
<sequence length="246" mass="27710">MDTQLQNWDNFCRYHATGDWHGTWTTYSPKGEVIKSFKGIRSLQASEDGSEINHHNYYTYADGKSESKTFGPYKQPNTIALFLDNSFSWGSTNVESGSNFGFETGFRYEDKRASVVVLYDGSGSLQRITIIPEHLASFAGEPSRPPVNGLSGNWQGTLKTMTSDLIVSPLVATSWNRLEDLGEDYLTLHFPDGISLSCPQQLERGKKFFMAVDWLVNSTLLQRGIRHYELSGFTGFTLELFIRSCL</sequence>
<gene>
    <name evidence="3" type="ORF">ACE1CI_21135</name>
</gene>
<reference evidence="3 4" key="1">
    <citation type="submission" date="2024-09" db="EMBL/GenBank/DDBJ databases">
        <title>Floridaenema gen nov. (Aerosakkonemataceae, Aerosakkonematales ord. nov., Cyanobacteria) from benthic tropical and subtropical fresh waters, with the description of four new species.</title>
        <authorList>
            <person name="Moretto J.A."/>
            <person name="Berthold D.E."/>
            <person name="Lefler F.W."/>
            <person name="Huang I.-S."/>
            <person name="Laughinghouse H. IV."/>
        </authorList>
    </citation>
    <scope>NUCLEOTIDE SEQUENCE [LARGE SCALE GENOMIC DNA]</scope>
    <source>
        <strain evidence="3 4">BLCC-F50</strain>
    </source>
</reference>
<feature type="domain" description="DUF3598" evidence="1">
    <location>
        <begin position="5"/>
        <end position="137"/>
    </location>
</feature>
<feature type="domain" description="Biogenesis factor required for ATP synthase 1-like C-terminal" evidence="2">
    <location>
        <begin position="187"/>
        <end position="232"/>
    </location>
</feature>
<accession>A0ABV4XUT7</accession>
<evidence type="ECO:0000259" key="1">
    <source>
        <dbReference type="Pfam" id="PF12204"/>
    </source>
</evidence>
<comment type="caution">
    <text evidence="3">The sequence shown here is derived from an EMBL/GenBank/DDBJ whole genome shotgun (WGS) entry which is preliminary data.</text>
</comment>
<evidence type="ECO:0000259" key="2">
    <source>
        <dbReference type="Pfam" id="PF21053"/>
    </source>
</evidence>
<organism evidence="3 4">
    <name type="scientific">Floridaenema flaviceps BLCC-F50</name>
    <dbReference type="NCBI Taxonomy" id="3153642"/>
    <lineage>
        <taxon>Bacteria</taxon>
        <taxon>Bacillati</taxon>
        <taxon>Cyanobacteriota</taxon>
        <taxon>Cyanophyceae</taxon>
        <taxon>Oscillatoriophycideae</taxon>
        <taxon>Aerosakkonematales</taxon>
        <taxon>Aerosakkonemataceae</taxon>
        <taxon>Floridanema</taxon>
        <taxon>Floridanema flaviceps</taxon>
    </lineage>
</organism>
<dbReference type="InterPro" id="IPR022017">
    <property type="entry name" value="BFA1-like_DUF3598"/>
</dbReference>
<dbReference type="SUPFAM" id="SSF50814">
    <property type="entry name" value="Lipocalins"/>
    <property type="match status" value="2"/>
</dbReference>
<name>A0ABV4XUT7_9CYAN</name>
<proteinExistence type="predicted"/>
<evidence type="ECO:0000313" key="4">
    <source>
        <dbReference type="Proteomes" id="UP001576784"/>
    </source>
</evidence>
<keyword evidence="4" id="KW-1185">Reference proteome</keyword>